<keyword evidence="3" id="KW-1185">Reference proteome</keyword>
<feature type="region of interest" description="Disordered" evidence="1">
    <location>
        <begin position="17"/>
        <end position="37"/>
    </location>
</feature>
<name>A0A6G1I0S9_9PEZI</name>
<evidence type="ECO:0000256" key="1">
    <source>
        <dbReference type="SAM" id="MobiDB-lite"/>
    </source>
</evidence>
<evidence type="ECO:0000313" key="2">
    <source>
        <dbReference type="EMBL" id="KAF2401585.1"/>
    </source>
</evidence>
<dbReference type="Proteomes" id="UP000799640">
    <property type="component" value="Unassembled WGS sequence"/>
</dbReference>
<accession>A0A6G1I0S9</accession>
<protein>
    <submittedName>
        <fullName evidence="2">Uncharacterized protein</fullName>
    </submittedName>
</protein>
<organism evidence="2 3">
    <name type="scientific">Trichodelitschia bisporula</name>
    <dbReference type="NCBI Taxonomy" id="703511"/>
    <lineage>
        <taxon>Eukaryota</taxon>
        <taxon>Fungi</taxon>
        <taxon>Dikarya</taxon>
        <taxon>Ascomycota</taxon>
        <taxon>Pezizomycotina</taxon>
        <taxon>Dothideomycetes</taxon>
        <taxon>Dothideomycetes incertae sedis</taxon>
        <taxon>Phaeotrichales</taxon>
        <taxon>Phaeotrichaceae</taxon>
        <taxon>Trichodelitschia</taxon>
    </lineage>
</organism>
<feature type="compositionally biased region" description="Polar residues" evidence="1">
    <location>
        <begin position="17"/>
        <end position="28"/>
    </location>
</feature>
<sequence length="152" mass="16205">MKIGILATAPRLSISTRSSARFASSPSKKGSPYHPAAAQRCRKKQGSEARRAGSFVFPMPLFFHTHTRDPKVHARGRASRRSRSYGPCLVSVRPRVGSASFGADTAQAAAGGHMCGFYGKSSPGHWCLQGAGGRRSAVALMRGVQGARRAHQ</sequence>
<dbReference type="EMBL" id="ML996692">
    <property type="protein sequence ID" value="KAF2401585.1"/>
    <property type="molecule type" value="Genomic_DNA"/>
</dbReference>
<reference evidence="2" key="1">
    <citation type="journal article" date="2020" name="Stud. Mycol.">
        <title>101 Dothideomycetes genomes: a test case for predicting lifestyles and emergence of pathogens.</title>
        <authorList>
            <person name="Haridas S."/>
            <person name="Albert R."/>
            <person name="Binder M."/>
            <person name="Bloem J."/>
            <person name="Labutti K."/>
            <person name="Salamov A."/>
            <person name="Andreopoulos B."/>
            <person name="Baker S."/>
            <person name="Barry K."/>
            <person name="Bills G."/>
            <person name="Bluhm B."/>
            <person name="Cannon C."/>
            <person name="Castanera R."/>
            <person name="Culley D."/>
            <person name="Daum C."/>
            <person name="Ezra D."/>
            <person name="Gonzalez J."/>
            <person name="Henrissat B."/>
            <person name="Kuo A."/>
            <person name="Liang C."/>
            <person name="Lipzen A."/>
            <person name="Lutzoni F."/>
            <person name="Magnuson J."/>
            <person name="Mondo S."/>
            <person name="Nolan M."/>
            <person name="Ohm R."/>
            <person name="Pangilinan J."/>
            <person name="Park H.-J."/>
            <person name="Ramirez L."/>
            <person name="Alfaro M."/>
            <person name="Sun H."/>
            <person name="Tritt A."/>
            <person name="Yoshinaga Y."/>
            <person name="Zwiers L.-H."/>
            <person name="Turgeon B."/>
            <person name="Goodwin S."/>
            <person name="Spatafora J."/>
            <person name="Crous P."/>
            <person name="Grigoriev I."/>
        </authorList>
    </citation>
    <scope>NUCLEOTIDE SEQUENCE</scope>
    <source>
        <strain evidence="2">CBS 262.69</strain>
    </source>
</reference>
<dbReference type="AlphaFoldDB" id="A0A6G1I0S9"/>
<gene>
    <name evidence="2" type="ORF">EJ06DRAFT_349783</name>
</gene>
<evidence type="ECO:0000313" key="3">
    <source>
        <dbReference type="Proteomes" id="UP000799640"/>
    </source>
</evidence>
<proteinExistence type="predicted"/>